<keyword evidence="2" id="KW-1185">Reference proteome</keyword>
<evidence type="ECO:0000313" key="1">
    <source>
        <dbReference type="EMBL" id="PRD64306.1"/>
    </source>
</evidence>
<organism evidence="1 2">
    <name type="scientific">Malikia granosa</name>
    <dbReference type="NCBI Taxonomy" id="263067"/>
    <lineage>
        <taxon>Bacteria</taxon>
        <taxon>Pseudomonadati</taxon>
        <taxon>Pseudomonadota</taxon>
        <taxon>Betaproteobacteria</taxon>
        <taxon>Burkholderiales</taxon>
        <taxon>Comamonadaceae</taxon>
        <taxon>Malikia</taxon>
    </lineage>
</organism>
<sequence>MFQLAAPATLAMPLNRRVTMTELARFRPAAARHQPTFVFERASLALIATWRERLATPGTAALSLDSEWRDPVACRLVF</sequence>
<dbReference type="EMBL" id="PVLQ01000076">
    <property type="protein sequence ID" value="PRD64306.1"/>
    <property type="molecule type" value="Genomic_DNA"/>
</dbReference>
<evidence type="ECO:0000313" key="2">
    <source>
        <dbReference type="Proteomes" id="UP000238589"/>
    </source>
</evidence>
<dbReference type="Proteomes" id="UP000238589">
    <property type="component" value="Unassembled WGS sequence"/>
</dbReference>
<name>A0A2S9K1I3_9BURK</name>
<accession>A0A2S9K1I3</accession>
<proteinExistence type="predicted"/>
<comment type="caution">
    <text evidence="1">The sequence shown here is derived from an EMBL/GenBank/DDBJ whole genome shotgun (WGS) entry which is preliminary data.</text>
</comment>
<dbReference type="AlphaFoldDB" id="A0A2S9K1I3"/>
<reference evidence="1 2" key="1">
    <citation type="submission" date="2018-03" db="EMBL/GenBank/DDBJ databases">
        <title>Comparative genomics illustrates the genes involved in a hyperalkaliphilic mechanisms of Serpentinomonas isolated from highly-alkaline calcium-rich serpentinized springs.</title>
        <authorList>
            <person name="Suzuki S."/>
            <person name="Ishii S."/>
            <person name="Walworth N."/>
            <person name="Bird L."/>
            <person name="Kuenen J.G."/>
            <person name="Nealson K.H."/>
        </authorList>
    </citation>
    <scope>NUCLEOTIDE SEQUENCE [LARGE SCALE GENOMIC DNA]</scope>
    <source>
        <strain evidence="1 2">P1</strain>
    </source>
</reference>
<gene>
    <name evidence="1" type="ORF">C6P64_15165</name>
</gene>
<protein>
    <submittedName>
        <fullName evidence="1">Uncharacterized protein</fullName>
    </submittedName>
</protein>